<evidence type="ECO:0000313" key="3">
    <source>
        <dbReference type="Proteomes" id="UP000509579"/>
    </source>
</evidence>
<organism evidence="2 3">
    <name type="scientific">Comamonas antarctica</name>
    <dbReference type="NCBI Taxonomy" id="2743470"/>
    <lineage>
        <taxon>Bacteria</taxon>
        <taxon>Pseudomonadati</taxon>
        <taxon>Pseudomonadota</taxon>
        <taxon>Betaproteobacteria</taxon>
        <taxon>Burkholderiales</taxon>
        <taxon>Comamonadaceae</taxon>
        <taxon>Comamonas</taxon>
    </lineage>
</organism>
<accession>A0A6N1XAK0</accession>
<dbReference type="EMBL" id="CP054842">
    <property type="protein sequence ID" value="QKV55748.1"/>
    <property type="molecule type" value="Genomic_DNA"/>
</dbReference>
<dbReference type="GO" id="GO:0016151">
    <property type="term" value="F:nickel cation binding"/>
    <property type="evidence" value="ECO:0007669"/>
    <property type="project" value="InterPro"/>
</dbReference>
<geneLocation type="plasmid" evidence="2 3">
    <name>unnamed2</name>
</geneLocation>
<keyword evidence="2" id="KW-0614">Plasmid</keyword>
<name>A0A6N1XAK0_9BURK</name>
<protein>
    <submittedName>
        <fullName evidence="2">Urease accessory protein UreE</fullName>
    </submittedName>
</protein>
<dbReference type="Pfam" id="PF05194">
    <property type="entry name" value="UreE_C"/>
    <property type="match status" value="1"/>
</dbReference>
<dbReference type="InterPro" id="IPR007864">
    <property type="entry name" value="UreE_C_dom"/>
</dbReference>
<dbReference type="AlphaFoldDB" id="A0A6N1XAK0"/>
<dbReference type="SUPFAM" id="SSF69737">
    <property type="entry name" value="Urease metallochaperone UreE, C-terminal domain"/>
    <property type="match status" value="1"/>
</dbReference>
<feature type="domain" description="UreE urease accessory N-terminal" evidence="1">
    <location>
        <begin position="14"/>
        <end position="78"/>
    </location>
</feature>
<dbReference type="GO" id="GO:0065003">
    <property type="term" value="P:protein-containing complex assembly"/>
    <property type="evidence" value="ECO:0007669"/>
    <property type="project" value="InterPro"/>
</dbReference>
<dbReference type="SMART" id="SM00988">
    <property type="entry name" value="UreE_N"/>
    <property type="match status" value="1"/>
</dbReference>
<dbReference type="InterPro" id="IPR036118">
    <property type="entry name" value="UreE_N_sf"/>
</dbReference>
<proteinExistence type="predicted"/>
<dbReference type="KEGG" id="aant:HUK68_22670"/>
<gene>
    <name evidence="2" type="ORF">HUK68_22670</name>
</gene>
<dbReference type="SUPFAM" id="SSF69287">
    <property type="entry name" value="Urease metallochaperone UreE, N-terminal domain"/>
    <property type="match status" value="1"/>
</dbReference>
<keyword evidence="3" id="KW-1185">Reference proteome</keyword>
<evidence type="ECO:0000259" key="1">
    <source>
        <dbReference type="SMART" id="SM00988"/>
    </source>
</evidence>
<dbReference type="Gene3D" id="2.60.260.20">
    <property type="entry name" value="Urease metallochaperone UreE, N-terminal domain"/>
    <property type="match status" value="1"/>
</dbReference>
<sequence>MIEQHFDPPIAARILGRVGAPEFAGRWIERVPVPAADAARRRVLLRGEHGTAIAVDLPKPAWLFDGAVLHDNGCRLLVVTRPPEPVMVIGLAQLTPADTLRIGHALGNRHSPCELSEGEIIVPVTDTPELASRPVLALGLAGLQLRFDHLPFAAQCPPACGAAAHDHLPQRLDHGSHLHPHSTHARHDG</sequence>
<reference evidence="2 3" key="1">
    <citation type="submission" date="2020-06" db="EMBL/GenBank/DDBJ databases">
        <title>Acidovorax antarctica sp. nov., isolated from Corinth ice sheet soil, Antarctic Fields Peninsula.</title>
        <authorList>
            <person name="Xu Q."/>
            <person name="Peng F."/>
        </authorList>
    </citation>
    <scope>NUCLEOTIDE SEQUENCE [LARGE SCALE GENOMIC DNA]</scope>
    <source>
        <strain evidence="2 3">16-35-5</strain>
        <plasmid evidence="2 3">unnamed2</plasmid>
    </source>
</reference>
<dbReference type="GO" id="GO:0019627">
    <property type="term" value="P:urea metabolic process"/>
    <property type="evidence" value="ECO:0007669"/>
    <property type="project" value="InterPro"/>
</dbReference>
<dbReference type="InterPro" id="IPR004029">
    <property type="entry name" value="UreE_N"/>
</dbReference>
<dbReference type="Gene3D" id="3.30.70.790">
    <property type="entry name" value="UreE, C-terminal domain"/>
    <property type="match status" value="1"/>
</dbReference>
<dbReference type="Proteomes" id="UP000509579">
    <property type="component" value="Plasmid unnamed2"/>
</dbReference>
<evidence type="ECO:0000313" key="2">
    <source>
        <dbReference type="EMBL" id="QKV55748.1"/>
    </source>
</evidence>